<evidence type="ECO:0000313" key="7">
    <source>
        <dbReference type="Proteomes" id="UP001197093"/>
    </source>
</evidence>
<evidence type="ECO:0000313" key="6">
    <source>
        <dbReference type="EMBL" id="KAG7291750.1"/>
    </source>
</evidence>
<dbReference type="InterPro" id="IPR027417">
    <property type="entry name" value="P-loop_NTPase"/>
</dbReference>
<keyword evidence="3" id="KW-0342">GTP-binding</keyword>
<protein>
    <submittedName>
        <fullName evidence="6">Uncharacterized protein</fullName>
    </submittedName>
</protein>
<dbReference type="InterPro" id="IPR022812">
    <property type="entry name" value="Dynamin"/>
</dbReference>
<dbReference type="PANTHER" id="PTHR11566:SF149">
    <property type="entry name" value="GTPASE, PUTATIVE (AFU_ORTHOLOGUE AFUA_6G11890)-RELATED"/>
    <property type="match status" value="1"/>
</dbReference>
<evidence type="ECO:0000259" key="4">
    <source>
        <dbReference type="PROSITE" id="PS51388"/>
    </source>
</evidence>
<reference evidence="6" key="1">
    <citation type="submission" date="2023-02" db="EMBL/GenBank/DDBJ databases">
        <authorList>
            <person name="Palmer J.M."/>
        </authorList>
    </citation>
    <scope>NUCLEOTIDE SEQUENCE</scope>
    <source>
        <strain evidence="6">FW57</strain>
    </source>
</reference>
<dbReference type="PROSITE" id="PS51388">
    <property type="entry name" value="GED"/>
    <property type="match status" value="1"/>
</dbReference>
<evidence type="ECO:0000256" key="3">
    <source>
        <dbReference type="ARBA" id="ARBA00023134"/>
    </source>
</evidence>
<dbReference type="GO" id="GO:0000266">
    <property type="term" value="P:mitochondrial fission"/>
    <property type="evidence" value="ECO:0007669"/>
    <property type="project" value="TreeGrafter"/>
</dbReference>
<dbReference type="Pfam" id="PF01031">
    <property type="entry name" value="Dynamin_M"/>
    <property type="match status" value="1"/>
</dbReference>
<dbReference type="EMBL" id="JAHCVI010000001">
    <property type="protein sequence ID" value="KAG7291750.1"/>
    <property type="molecule type" value="Genomic_DNA"/>
</dbReference>
<proteinExistence type="predicted"/>
<keyword evidence="2" id="KW-0547">Nucleotide-binding</keyword>
<dbReference type="Gene3D" id="3.40.50.300">
    <property type="entry name" value="P-loop containing nucleotide triphosphate hydrolases"/>
    <property type="match status" value="2"/>
</dbReference>
<dbReference type="CDD" id="cd08771">
    <property type="entry name" value="DLP_1"/>
    <property type="match status" value="1"/>
</dbReference>
<dbReference type="SMART" id="SM00053">
    <property type="entry name" value="DYNc"/>
    <property type="match status" value="1"/>
</dbReference>
<dbReference type="GO" id="GO:0016020">
    <property type="term" value="C:membrane"/>
    <property type="evidence" value="ECO:0007669"/>
    <property type="project" value="TreeGrafter"/>
</dbReference>
<dbReference type="AlphaFoldDB" id="A0AAD4I2X8"/>
<dbReference type="InterPro" id="IPR001401">
    <property type="entry name" value="Dynamin_GTPase"/>
</dbReference>
<sequence>METTVTGADIAVGEHRALLDIIDSLRSQGVSHYVDLPEIIVCGDQSAGKSSVLEAISGMSFPTKDGLCTRFATELVLRRGREVSIKVSITPGESRVGDDKERLESWHPEATIDKEGLATVTDEAKRAMADTSRTTGTGEFAKEFYEDILRIELTGPEQPHLTMVDLPGLFRSGNKEQSDADAEVVRGMVERYMARPRSIILTVVSAKYDYVLQGVTKMARRADPEGLRTMGLITKPDTLDVGSESEGYFVRLAQNREAELRLGWHVLKNRKFEERDVSSAQRDAIEKKFFSQGLWESIDPKHCGVAALRVRLSAVLKDQILAQLPSLVQDVENGIKDCAGRLDRLGPVRGTTQQQLSYLLRVSEDYTSLMTQAVEGTYTNPFFGSREKKIKFNTRLRAVVQNRLREFAEEMRLNGQSQYIVDSESEDEGDRELRDLPRISRSEYVEDVAKRLKFSKGRELPGLFNPLIVGDLFVEQCEPWRGITMLLADNILEAAHQTTQLIVDHITSSDVAEGVLQLLRQGIEELKVKLDAQVNTLLASAAQHPITYNPQLTENVQRIQQARHKRGIKKLVRRTFGLHRFDDPDSKISLNPIELVNLMGEGFEPDMERFGSALAVDYMEAYYKARYSLAIKRHLGVLTGSLRFQVAVNRFIDDASILAIEDCLIKKLPMLFRSSNVLKMSEQDISRLAGETPETSLERRSLEEKRRILETGLQSLKSLHKRRNVANPPRQNQAASGDSEQVIAGIIALVDIVFTRLVKYSKTASNAANEAKAWAAEVNSVGGVLNSLSRLTRALEDEPFDSTLRMHHIDRCYRVLLDINKLLKKAEEDLESPSHFTALQRKLKWPLSIDRIKDLMSELARHKASITMAISADSLDGILRCLALGASLQTSTSEILAEIKDTKRITVRIHEDSERRQICDFFLKVNPQQRYETSLSLRHPLTGLWLLRLPAFQAWMDTAGSKLWLTGIPGAGKTVLAGSIIEAALAKGSAKVAVAFFFCDYKDGKTQLPVNILGALASQLARQNDEAYAVLAKYYHELRGERRLPRNPTVDGLQNALSEMLEKYDRTYVIVDGVYPSDDTSSIPRSGLRSR</sequence>
<accession>A0AAD4I2X8</accession>
<dbReference type="SUPFAM" id="SSF52540">
    <property type="entry name" value="P-loop containing nucleoside triphosphate hydrolases"/>
    <property type="match status" value="1"/>
</dbReference>
<dbReference type="PANTHER" id="PTHR11566">
    <property type="entry name" value="DYNAMIN"/>
    <property type="match status" value="1"/>
</dbReference>
<dbReference type="InterPro" id="IPR056884">
    <property type="entry name" value="NPHP3-like_N"/>
</dbReference>
<dbReference type="InterPro" id="IPR045063">
    <property type="entry name" value="Dynamin_N"/>
</dbReference>
<dbReference type="Proteomes" id="UP001197093">
    <property type="component" value="Unassembled WGS sequence"/>
</dbReference>
<dbReference type="PRINTS" id="PR00195">
    <property type="entry name" value="DYNAMIN"/>
</dbReference>
<dbReference type="GO" id="GO:0005525">
    <property type="term" value="F:GTP binding"/>
    <property type="evidence" value="ECO:0007669"/>
    <property type="project" value="InterPro"/>
</dbReference>
<comment type="caution">
    <text evidence="6">The sequence shown here is derived from an EMBL/GenBank/DDBJ whole genome shotgun (WGS) entry which is preliminary data.</text>
</comment>
<dbReference type="FunFam" id="3.40.50.300:FF:001425">
    <property type="entry name" value="Dynamin GTPase, putative"/>
    <property type="match status" value="1"/>
</dbReference>
<dbReference type="InterPro" id="IPR020850">
    <property type="entry name" value="GED_dom"/>
</dbReference>
<dbReference type="GO" id="GO:0008017">
    <property type="term" value="F:microtubule binding"/>
    <property type="evidence" value="ECO:0007669"/>
    <property type="project" value="TreeGrafter"/>
</dbReference>
<evidence type="ECO:0000259" key="5">
    <source>
        <dbReference type="PROSITE" id="PS51718"/>
    </source>
</evidence>
<dbReference type="GO" id="GO:0016559">
    <property type="term" value="P:peroxisome fission"/>
    <property type="evidence" value="ECO:0007669"/>
    <property type="project" value="TreeGrafter"/>
</dbReference>
<feature type="domain" description="GED" evidence="4">
    <location>
        <begin position="633"/>
        <end position="724"/>
    </location>
</feature>
<dbReference type="GO" id="GO:0003924">
    <property type="term" value="F:GTPase activity"/>
    <property type="evidence" value="ECO:0007669"/>
    <property type="project" value="InterPro"/>
</dbReference>
<dbReference type="GO" id="GO:0006897">
    <property type="term" value="P:endocytosis"/>
    <property type="evidence" value="ECO:0007669"/>
    <property type="project" value="TreeGrafter"/>
</dbReference>
<dbReference type="GO" id="GO:0005874">
    <property type="term" value="C:microtubule"/>
    <property type="evidence" value="ECO:0007669"/>
    <property type="project" value="TreeGrafter"/>
</dbReference>
<dbReference type="PROSITE" id="PS51718">
    <property type="entry name" value="G_DYNAMIN_2"/>
    <property type="match status" value="1"/>
</dbReference>
<dbReference type="GO" id="GO:0048312">
    <property type="term" value="P:intracellular distribution of mitochondria"/>
    <property type="evidence" value="ECO:0007669"/>
    <property type="project" value="TreeGrafter"/>
</dbReference>
<name>A0AAD4I2X8_9PEZI</name>
<dbReference type="InterPro" id="IPR030381">
    <property type="entry name" value="G_DYNAMIN_dom"/>
</dbReference>
<dbReference type="InterPro" id="IPR000375">
    <property type="entry name" value="Dynamin_stalk"/>
</dbReference>
<keyword evidence="7" id="KW-1185">Reference proteome</keyword>
<dbReference type="GO" id="GO:0005739">
    <property type="term" value="C:mitochondrion"/>
    <property type="evidence" value="ECO:0007669"/>
    <property type="project" value="TreeGrafter"/>
</dbReference>
<keyword evidence="1" id="KW-0677">Repeat</keyword>
<gene>
    <name evidence="6" type="ORF">NEMBOFW57_001770</name>
</gene>
<evidence type="ECO:0000256" key="1">
    <source>
        <dbReference type="ARBA" id="ARBA00022737"/>
    </source>
</evidence>
<evidence type="ECO:0000256" key="2">
    <source>
        <dbReference type="ARBA" id="ARBA00022741"/>
    </source>
</evidence>
<dbReference type="Pfam" id="PF00350">
    <property type="entry name" value="Dynamin_N"/>
    <property type="match status" value="1"/>
</dbReference>
<dbReference type="Pfam" id="PF24883">
    <property type="entry name" value="NPHP3_N"/>
    <property type="match status" value="1"/>
</dbReference>
<feature type="domain" description="Dynamin-type G" evidence="5">
    <location>
        <begin position="33"/>
        <end position="325"/>
    </location>
</feature>
<organism evidence="6 7">
    <name type="scientific">Staphylotrichum longicolle</name>
    <dbReference type="NCBI Taxonomy" id="669026"/>
    <lineage>
        <taxon>Eukaryota</taxon>
        <taxon>Fungi</taxon>
        <taxon>Dikarya</taxon>
        <taxon>Ascomycota</taxon>
        <taxon>Pezizomycotina</taxon>
        <taxon>Sordariomycetes</taxon>
        <taxon>Sordariomycetidae</taxon>
        <taxon>Sordariales</taxon>
        <taxon>Chaetomiaceae</taxon>
        <taxon>Staphylotrichum</taxon>
    </lineage>
</organism>